<protein>
    <recommendedName>
        <fullName evidence="7">BHLH domain-containing protein</fullName>
    </recommendedName>
</protein>
<dbReference type="EMBL" id="LR031568">
    <property type="protein sequence ID" value="VDC63674.1"/>
    <property type="molecule type" value="Genomic_DNA"/>
</dbReference>
<dbReference type="PROSITE" id="PS50888">
    <property type="entry name" value="BHLH"/>
    <property type="match status" value="1"/>
</dbReference>
<dbReference type="AlphaFoldDB" id="A0A3P5YJ36"/>
<keyword evidence="6" id="KW-0472">Membrane</keyword>
<dbReference type="PANTHER" id="PTHR16223:SF256">
    <property type="entry name" value="GENOME ASSEMBLY, CHROMOSOME: A09"/>
    <property type="match status" value="1"/>
</dbReference>
<keyword evidence="2" id="KW-0805">Transcription regulation</keyword>
<keyword evidence="4" id="KW-0804">Transcription</keyword>
<dbReference type="GO" id="GO:0046983">
    <property type="term" value="F:protein dimerization activity"/>
    <property type="evidence" value="ECO:0007669"/>
    <property type="project" value="InterPro"/>
</dbReference>
<dbReference type="PANTHER" id="PTHR16223">
    <property type="entry name" value="TRANSCRIPTION FACTOR BHLH83-RELATED"/>
    <property type="match status" value="1"/>
</dbReference>
<keyword evidence="6" id="KW-1133">Transmembrane helix</keyword>
<organism evidence="8">
    <name type="scientific">Brassica campestris</name>
    <name type="common">Field mustard</name>
    <dbReference type="NCBI Taxonomy" id="3711"/>
    <lineage>
        <taxon>Eukaryota</taxon>
        <taxon>Viridiplantae</taxon>
        <taxon>Streptophyta</taxon>
        <taxon>Embryophyta</taxon>
        <taxon>Tracheophyta</taxon>
        <taxon>Spermatophyta</taxon>
        <taxon>Magnoliopsida</taxon>
        <taxon>eudicotyledons</taxon>
        <taxon>Gunneridae</taxon>
        <taxon>Pentapetalae</taxon>
        <taxon>rosids</taxon>
        <taxon>malvids</taxon>
        <taxon>Brassicales</taxon>
        <taxon>Brassicaceae</taxon>
        <taxon>Brassiceae</taxon>
        <taxon>Brassica</taxon>
    </lineage>
</organism>
<feature type="transmembrane region" description="Helical" evidence="6">
    <location>
        <begin position="331"/>
        <end position="350"/>
    </location>
</feature>
<name>A0A3P5YJ36_BRACM</name>
<reference evidence="8" key="1">
    <citation type="submission" date="2018-11" db="EMBL/GenBank/DDBJ databases">
        <authorList>
            <consortium name="Genoscope - CEA"/>
            <person name="William W."/>
        </authorList>
    </citation>
    <scope>NUCLEOTIDE SEQUENCE</scope>
</reference>
<evidence type="ECO:0000256" key="5">
    <source>
        <dbReference type="ARBA" id="ARBA00023242"/>
    </source>
</evidence>
<evidence type="ECO:0000313" key="8">
    <source>
        <dbReference type="EMBL" id="VDC63674.1"/>
    </source>
</evidence>
<accession>A0A3P5YJ36</accession>
<gene>
    <name evidence="8" type="ORF">BRAA09T41285Z</name>
</gene>
<dbReference type="InterPro" id="IPR036638">
    <property type="entry name" value="HLH_DNA-bd_sf"/>
</dbReference>
<dbReference type="CDD" id="cd11393">
    <property type="entry name" value="bHLH_AtbHLH_like"/>
    <property type="match status" value="1"/>
</dbReference>
<keyword evidence="3" id="KW-0238">DNA-binding</keyword>
<dbReference type="SUPFAM" id="SSF47459">
    <property type="entry name" value="HLH, helix-loop-helix DNA-binding domain"/>
    <property type="match status" value="1"/>
</dbReference>
<evidence type="ECO:0000256" key="4">
    <source>
        <dbReference type="ARBA" id="ARBA00023163"/>
    </source>
</evidence>
<evidence type="ECO:0000256" key="3">
    <source>
        <dbReference type="ARBA" id="ARBA00023125"/>
    </source>
</evidence>
<evidence type="ECO:0000256" key="2">
    <source>
        <dbReference type="ARBA" id="ARBA00023015"/>
    </source>
</evidence>
<evidence type="ECO:0000256" key="6">
    <source>
        <dbReference type="SAM" id="Phobius"/>
    </source>
</evidence>
<dbReference type="InterPro" id="IPR045239">
    <property type="entry name" value="bHLH95_bHLH"/>
</dbReference>
<dbReference type="InterPro" id="IPR045843">
    <property type="entry name" value="IND-like"/>
</dbReference>
<keyword evidence="5" id="KW-0539">Nucleus</keyword>
<dbReference type="GO" id="GO:0003700">
    <property type="term" value="F:DNA-binding transcription factor activity"/>
    <property type="evidence" value="ECO:0007669"/>
    <property type="project" value="InterPro"/>
</dbReference>
<dbReference type="InterPro" id="IPR011598">
    <property type="entry name" value="bHLH_dom"/>
</dbReference>
<feature type="domain" description="BHLH" evidence="7">
    <location>
        <begin position="213"/>
        <end position="262"/>
    </location>
</feature>
<sequence length="416" mass="47020">MTDTRVLESSPVRNLTAARNQNWWNKVSGGLMPPQLPPCTASYHLLPSLLPNYFPSPTSSSSSLPPISNPNVFSWLHNNDDLPLDQLWSHSKLLLGGLMMGDEERMEMMNHHHHHHQNQHHTYQEKKTENWEEEVLRHQASIKQEISNNNGYMIISSPKSPLNKSCVTTTTIHNFNEDSNKNDNNGLNFSKCNSLEISGSCFANKKPKLQVPSLRPLSQPILKVSKEKLGGRIAALHQLVSPYGKTDTASVLSEAIGYIRFLHSQVEVLSVPYFVTPSRNNIMHQQARGDMNGLFPQDPGQVRTYLKFFFSYWINEPKSFKKERIAALNKITLLFTIVLLVFYSLLLKTIKLVSEYCMKRSNGVSSSSTNKPNLNEETKKDLKSRGLCLVPISCTLQVGSYNGTDYWAPAFGITFQ</sequence>
<evidence type="ECO:0000256" key="1">
    <source>
        <dbReference type="ARBA" id="ARBA00004123"/>
    </source>
</evidence>
<dbReference type="GO" id="GO:0003677">
    <property type="term" value="F:DNA binding"/>
    <property type="evidence" value="ECO:0007669"/>
    <property type="project" value="UniProtKB-KW"/>
</dbReference>
<keyword evidence="6" id="KW-0812">Transmembrane</keyword>
<comment type="subcellular location">
    <subcellularLocation>
        <location evidence="1">Nucleus</location>
    </subcellularLocation>
</comment>
<proteinExistence type="predicted"/>
<evidence type="ECO:0000259" key="7">
    <source>
        <dbReference type="PROSITE" id="PS50888"/>
    </source>
</evidence>
<dbReference type="GO" id="GO:0005634">
    <property type="term" value="C:nucleus"/>
    <property type="evidence" value="ECO:0007669"/>
    <property type="project" value="UniProtKB-SubCell"/>
</dbReference>